<dbReference type="AlphaFoldDB" id="D3B5Y8"/>
<accession>D3B5Y8</accession>
<dbReference type="GeneID" id="31359563"/>
<proteinExistence type="predicted"/>
<dbReference type="RefSeq" id="XP_020435403.1">
    <property type="nucleotide sequence ID" value="XM_020574989.1"/>
</dbReference>
<sequence length="127" mass="14281">MNNSSFTNILQLKNSCLHQVKKSTTPSIKPTFTIIVEMGSKISSNNSSSPPLLKQSAGIRKSKICLTIKLLNRTAQEQEEDVKLCWIASWKSSAITRWRSTAQPSAEWRCFVSTSQCTDTPLYQKNQ</sequence>
<comment type="caution">
    <text evidence="1">The sequence shown here is derived from an EMBL/GenBank/DDBJ whole genome shotgun (WGS) entry which is preliminary data.</text>
</comment>
<organism evidence="1 2">
    <name type="scientific">Heterostelium pallidum (strain ATCC 26659 / Pp 5 / PN500)</name>
    <name type="common">Cellular slime mold</name>
    <name type="synonym">Polysphondylium pallidum</name>
    <dbReference type="NCBI Taxonomy" id="670386"/>
    <lineage>
        <taxon>Eukaryota</taxon>
        <taxon>Amoebozoa</taxon>
        <taxon>Evosea</taxon>
        <taxon>Eumycetozoa</taxon>
        <taxon>Dictyostelia</taxon>
        <taxon>Acytosteliales</taxon>
        <taxon>Acytosteliaceae</taxon>
        <taxon>Heterostelium</taxon>
    </lineage>
</organism>
<evidence type="ECO:0000313" key="2">
    <source>
        <dbReference type="Proteomes" id="UP000001396"/>
    </source>
</evidence>
<evidence type="ECO:0000313" key="1">
    <source>
        <dbReference type="EMBL" id="EFA83286.1"/>
    </source>
</evidence>
<protein>
    <submittedName>
        <fullName evidence="1">Uncharacterized protein</fullName>
    </submittedName>
</protein>
<name>D3B5Y8_HETP5</name>
<dbReference type="Proteomes" id="UP000001396">
    <property type="component" value="Unassembled WGS sequence"/>
</dbReference>
<dbReference type="InParanoid" id="D3B5Y8"/>
<gene>
    <name evidence="1" type="ORF">PPL_04076</name>
</gene>
<reference evidence="1 2" key="1">
    <citation type="journal article" date="2011" name="Genome Res.">
        <title>Phylogeny-wide analysis of social amoeba genomes highlights ancient origins for complex intercellular communication.</title>
        <authorList>
            <person name="Heidel A.J."/>
            <person name="Lawal H.M."/>
            <person name="Felder M."/>
            <person name="Schilde C."/>
            <person name="Helps N.R."/>
            <person name="Tunggal B."/>
            <person name="Rivero F."/>
            <person name="John U."/>
            <person name="Schleicher M."/>
            <person name="Eichinger L."/>
            <person name="Platzer M."/>
            <person name="Noegel A.A."/>
            <person name="Schaap P."/>
            <person name="Gloeckner G."/>
        </authorList>
    </citation>
    <scope>NUCLEOTIDE SEQUENCE [LARGE SCALE GENOMIC DNA]</scope>
    <source>
        <strain evidence="2">ATCC 26659 / Pp 5 / PN500</strain>
    </source>
</reference>
<dbReference type="EMBL" id="ADBJ01000017">
    <property type="protein sequence ID" value="EFA83286.1"/>
    <property type="molecule type" value="Genomic_DNA"/>
</dbReference>
<keyword evidence="2" id="KW-1185">Reference proteome</keyword>